<evidence type="ECO:0000313" key="4">
    <source>
        <dbReference type="Proteomes" id="UP001251528"/>
    </source>
</evidence>
<accession>A0AAJ0CS88</accession>
<dbReference type="GO" id="GO:0005085">
    <property type="term" value="F:guanyl-nucleotide exchange factor activity"/>
    <property type="evidence" value="ECO:0007669"/>
    <property type="project" value="UniProtKB-KW"/>
</dbReference>
<proteinExistence type="predicted"/>
<feature type="domain" description="CNH" evidence="2">
    <location>
        <begin position="8"/>
        <end position="157"/>
    </location>
</feature>
<comment type="caution">
    <text evidence="3">The sequence shown here is derived from an EMBL/GenBank/DDBJ whole genome shotgun (WGS) entry which is preliminary data.</text>
</comment>
<dbReference type="PANTHER" id="PTHR46572:SF2">
    <property type="entry name" value="RHO1 GDP-GTP EXCHANGE PROTEIN 1-RELATED"/>
    <property type="match status" value="1"/>
</dbReference>
<name>A0AAJ0CS88_9HYPO</name>
<gene>
    <name evidence="3" type="primary">ROM2_1</name>
    <name evidence="3" type="ORF">QQS21_005239</name>
</gene>
<evidence type="ECO:0000259" key="2">
    <source>
        <dbReference type="Pfam" id="PF00780"/>
    </source>
</evidence>
<evidence type="ECO:0000313" key="3">
    <source>
        <dbReference type="EMBL" id="KAK2600005.1"/>
    </source>
</evidence>
<dbReference type="InterPro" id="IPR052233">
    <property type="entry name" value="Rho-type_GEFs"/>
</dbReference>
<organism evidence="3 4">
    <name type="scientific">Conoideocrella luteorostrata</name>
    <dbReference type="NCBI Taxonomy" id="1105319"/>
    <lineage>
        <taxon>Eukaryota</taxon>
        <taxon>Fungi</taxon>
        <taxon>Dikarya</taxon>
        <taxon>Ascomycota</taxon>
        <taxon>Pezizomycotina</taxon>
        <taxon>Sordariomycetes</taxon>
        <taxon>Hypocreomycetidae</taxon>
        <taxon>Hypocreales</taxon>
        <taxon>Clavicipitaceae</taxon>
        <taxon>Conoideocrella</taxon>
    </lineage>
</organism>
<dbReference type="EMBL" id="JASWJB010000085">
    <property type="protein sequence ID" value="KAK2600005.1"/>
    <property type="molecule type" value="Genomic_DNA"/>
</dbReference>
<dbReference type="PANTHER" id="PTHR46572">
    <property type="entry name" value="RHO1 GDP-GTP EXCHANGE PROTEIN 1-RELATED"/>
    <property type="match status" value="1"/>
</dbReference>
<dbReference type="InterPro" id="IPR001180">
    <property type="entry name" value="CNH_dom"/>
</dbReference>
<dbReference type="Proteomes" id="UP001251528">
    <property type="component" value="Unassembled WGS sequence"/>
</dbReference>
<evidence type="ECO:0000256" key="1">
    <source>
        <dbReference type="ARBA" id="ARBA00022658"/>
    </source>
</evidence>
<reference evidence="3" key="1">
    <citation type="submission" date="2023-06" db="EMBL/GenBank/DDBJ databases">
        <title>Conoideocrella luteorostrata (Hypocreales: Clavicipitaceae), a potential biocontrol fungus for elongate hemlock scale in United States Christmas tree production areas.</title>
        <authorList>
            <person name="Barrett H."/>
            <person name="Lovett B."/>
            <person name="Macias A.M."/>
            <person name="Stajich J.E."/>
            <person name="Kasson M.T."/>
        </authorList>
    </citation>
    <scope>NUCLEOTIDE SEQUENCE</scope>
    <source>
        <strain evidence="3">ARSEF 14590</strain>
    </source>
</reference>
<sequence length="164" mass="17951">MADSDARQAATRILAATDVKQIAVLEVFQLLVVLARGNLQVYAISAIPSSPPTFQMLQTIQIDCNTFIEGRSMGKHLICCLKTSMSSSTVKVLEVEASRVKATDSQSCIEPPATSAIDLKLWKEFYIPYKSSEMSLTESGLCIASKNGLDLVALDTLELKPFRY</sequence>
<dbReference type="Pfam" id="PF00780">
    <property type="entry name" value="CNH"/>
    <property type="match status" value="1"/>
</dbReference>
<protein>
    <submittedName>
        <fullName evidence="3">RHO1 GDP-GTP exchange protein 2</fullName>
    </submittedName>
</protein>
<keyword evidence="4" id="KW-1185">Reference proteome</keyword>
<keyword evidence="1" id="KW-0344">Guanine-nucleotide releasing factor</keyword>
<dbReference type="AlphaFoldDB" id="A0AAJ0CS88"/>